<dbReference type="CDD" id="cd20482">
    <property type="entry name" value="CC_brat-like"/>
    <property type="match status" value="1"/>
</dbReference>
<dbReference type="PROSITE" id="PS50119">
    <property type="entry name" value="ZF_BBOX"/>
    <property type="match status" value="2"/>
</dbReference>
<feature type="compositionally biased region" description="Polar residues" evidence="4">
    <location>
        <begin position="1"/>
        <end position="20"/>
    </location>
</feature>
<keyword evidence="2" id="KW-0863">Zinc-finger</keyword>
<dbReference type="PANTHER" id="PTHR24104:SF41">
    <property type="entry name" value="BRAIN TUMOR PROTEIN"/>
    <property type="match status" value="1"/>
</dbReference>
<feature type="compositionally biased region" description="Gly residues" evidence="4">
    <location>
        <begin position="730"/>
        <end position="750"/>
    </location>
</feature>
<name>A0A182NNT9_9DIPT</name>
<dbReference type="Proteomes" id="UP000075884">
    <property type="component" value="Unassembled WGS sequence"/>
</dbReference>
<feature type="compositionally biased region" description="Low complexity" evidence="4">
    <location>
        <begin position="625"/>
        <end position="643"/>
    </location>
</feature>
<dbReference type="InterPro" id="IPR013087">
    <property type="entry name" value="Znf_C2H2_type"/>
</dbReference>
<feature type="compositionally biased region" description="Gly residues" evidence="4">
    <location>
        <begin position="240"/>
        <end position="251"/>
    </location>
</feature>
<dbReference type="CDD" id="cd19813">
    <property type="entry name" value="Bbox1_BRAT-like"/>
    <property type="match status" value="1"/>
</dbReference>
<feature type="repeat" description="NHL" evidence="3">
    <location>
        <begin position="879"/>
        <end position="920"/>
    </location>
</feature>
<evidence type="ECO:0000313" key="7">
    <source>
        <dbReference type="Proteomes" id="UP000075884"/>
    </source>
</evidence>
<feature type="region of interest" description="Disordered" evidence="4">
    <location>
        <begin position="730"/>
        <end position="754"/>
    </location>
</feature>
<organism evidence="6 7">
    <name type="scientific">Anopheles dirus</name>
    <dbReference type="NCBI Taxonomy" id="7168"/>
    <lineage>
        <taxon>Eukaryota</taxon>
        <taxon>Metazoa</taxon>
        <taxon>Ecdysozoa</taxon>
        <taxon>Arthropoda</taxon>
        <taxon>Hexapoda</taxon>
        <taxon>Insecta</taxon>
        <taxon>Pterygota</taxon>
        <taxon>Neoptera</taxon>
        <taxon>Endopterygota</taxon>
        <taxon>Diptera</taxon>
        <taxon>Nematocera</taxon>
        <taxon>Culicoidea</taxon>
        <taxon>Culicidae</taxon>
        <taxon>Anophelinae</taxon>
        <taxon>Anopheles</taxon>
    </lineage>
</organism>
<dbReference type="AlphaFoldDB" id="A0A182NNT9"/>
<protein>
    <recommendedName>
        <fullName evidence="5">B box-type domain-containing protein</fullName>
    </recommendedName>
</protein>
<keyword evidence="1" id="KW-0677">Repeat</keyword>
<dbReference type="InterPro" id="IPR000315">
    <property type="entry name" value="Znf_B-box"/>
</dbReference>
<sequence>MATSPTPSLDSLPGASNSIGSFGEPADYLSDSPLTTLSGGSGTTGSSPPASDSAICDDFATSSSLESAQSNNGSSESLFPRCTGCKSKQSDAVAKCMDCDNFLCANCVTAHQFMHCFDGHSVYRITGVCGSAAGGGGNTFSSIGSLAAATLAANSITTTAPTTPTLGGLLGGCLDGPGLLSGSILGGGNGGAGKMLQIGGFDSSHPRLSSLNLTIKDDASSLVKSIMNNVITPPTSNGAGAPGNGSNGGGSSNANSNSSSNSSSSSTTSSNGGGNGNSLLNQVNSQLSAVMQQSTGLGSDLLLSNGIGSGVLGGLLSNGNGGTGLGGGLLGGNNKPNYFCKRHPSELLKFFCRTCSVPVCKDCMLLEHPNGLHECEHNSDTTPKQIESLLHTVSEVRSKAQDLRSLIKNVEHSSQRIQLQYHKAQNEIEDTHQFYRSMVDERKAELQKELENFYNAKTVSQSELLNRSQDQVDKMLQSCEFVERLTKCAGPSETIMLRKFMENKLLLFPSITHDLQASYELEFVSNYQAIQIGVRNTYGYIRSNADLTSVTTKQPPIARPTSTTNGSSLLGGGGNRSVSPSNSSTGSLNLMPHHHIRNGDNSLMNGGGGPHLLDHHSHQRHQQHQQHQQQHQQRSFGGSLVNGSGHGVNGNGLSTSPLGGSSMVNGLSGAFDTTNLISKRFNSANSLGPFVGEPSIGQPIGNAYEKWSNGGTTDLFNNLSDQYTIPLNPIGGGGGGGGGGGSGGGAGAGGQQDPSATAMIDLTAKLMSSSMFPPKSQIKRQKMIYHCKFGEFGVMEGQFTEPSGVAVNAQNDIIVADTNNHRIQIFDKEGRFKFQFGECGKRDGQLLYPNRVAVVRTSGDIIVTERSPTHQIQIYNQYGQFVRKFGANILQHPRGVTVDSKGRIVVVECKVMRVIIFDQSGNVLQKFGCSKHLEFPNGVVVNDKQEIFISDNRAHCVKVFNYEGQFLRQIGGEGVTNYPIGVGINASGEILIADNHNNFNLTIFTQDGQLVSAMESKVKHAQCFDVALMDDGSVVLASKDYRLYIYRYVQVPPIGL</sequence>
<feature type="repeat" description="NHL" evidence="3">
    <location>
        <begin position="921"/>
        <end position="963"/>
    </location>
</feature>
<dbReference type="Pfam" id="PF01436">
    <property type="entry name" value="NHL"/>
    <property type="match status" value="3"/>
</dbReference>
<evidence type="ECO:0000313" key="6">
    <source>
        <dbReference type="EnsemblMetazoa" id="ADIR009324-PA"/>
    </source>
</evidence>
<dbReference type="InterPro" id="IPR001258">
    <property type="entry name" value="NHL_repeat"/>
</dbReference>
<feature type="domain" description="B box-type" evidence="5">
    <location>
        <begin position="82"/>
        <end position="125"/>
    </location>
</feature>
<accession>A0A182NNT9</accession>
<evidence type="ECO:0000259" key="5">
    <source>
        <dbReference type="PROSITE" id="PS50119"/>
    </source>
</evidence>
<dbReference type="PROSITE" id="PS51125">
    <property type="entry name" value="NHL"/>
    <property type="match status" value="5"/>
</dbReference>
<dbReference type="VEuPathDB" id="VectorBase:ADIR009324"/>
<reference evidence="6" key="2">
    <citation type="submission" date="2020-05" db="UniProtKB">
        <authorList>
            <consortium name="EnsemblMetazoa"/>
        </authorList>
    </citation>
    <scope>IDENTIFICATION</scope>
    <source>
        <strain evidence="6">WRAIR2</strain>
    </source>
</reference>
<feature type="compositionally biased region" description="Low complexity" evidence="4">
    <location>
        <begin position="29"/>
        <end position="53"/>
    </location>
</feature>
<feature type="compositionally biased region" description="Polar residues" evidence="4">
    <location>
        <begin position="576"/>
        <end position="588"/>
    </location>
</feature>
<dbReference type="EnsemblMetazoa" id="ADIR009324-RA">
    <property type="protein sequence ID" value="ADIR009324-PA"/>
    <property type="gene ID" value="ADIR009324"/>
</dbReference>
<dbReference type="CDD" id="cd14959">
    <property type="entry name" value="NHL_brat_like"/>
    <property type="match status" value="1"/>
</dbReference>
<reference evidence="7" key="1">
    <citation type="submission" date="2013-03" db="EMBL/GenBank/DDBJ databases">
        <title>The Genome Sequence of Anopheles dirus WRAIR2.</title>
        <authorList>
            <consortium name="The Broad Institute Genomics Platform"/>
            <person name="Neafsey D.E."/>
            <person name="Walton C."/>
            <person name="Walker B."/>
            <person name="Young S.K."/>
            <person name="Zeng Q."/>
            <person name="Gargeya S."/>
            <person name="Fitzgerald M."/>
            <person name="Haas B."/>
            <person name="Abouelleil A."/>
            <person name="Allen A.W."/>
            <person name="Alvarado L."/>
            <person name="Arachchi H.M."/>
            <person name="Berlin A.M."/>
            <person name="Chapman S.B."/>
            <person name="Gainer-Dewar J."/>
            <person name="Goldberg J."/>
            <person name="Griggs A."/>
            <person name="Gujja S."/>
            <person name="Hansen M."/>
            <person name="Howarth C."/>
            <person name="Imamovic A."/>
            <person name="Ireland A."/>
            <person name="Larimer J."/>
            <person name="McCowan C."/>
            <person name="Murphy C."/>
            <person name="Pearson M."/>
            <person name="Poon T.W."/>
            <person name="Priest M."/>
            <person name="Roberts A."/>
            <person name="Saif S."/>
            <person name="Shea T."/>
            <person name="Sisk P."/>
            <person name="Sykes S."/>
            <person name="Wortman J."/>
            <person name="Nusbaum C."/>
            <person name="Birren B."/>
        </authorList>
    </citation>
    <scope>NUCLEOTIDE SEQUENCE [LARGE SCALE GENOMIC DNA]</scope>
    <source>
        <strain evidence="7">WRAIR2</strain>
    </source>
</reference>
<dbReference type="GO" id="GO:0008270">
    <property type="term" value="F:zinc ion binding"/>
    <property type="evidence" value="ECO:0007669"/>
    <property type="project" value="UniProtKB-KW"/>
</dbReference>
<dbReference type="SMART" id="SM00336">
    <property type="entry name" value="BBOX"/>
    <property type="match status" value="2"/>
</dbReference>
<feature type="domain" description="B box-type" evidence="5">
    <location>
        <begin position="335"/>
        <end position="368"/>
    </location>
</feature>
<dbReference type="GO" id="GO:0003730">
    <property type="term" value="F:mRNA 3'-UTR binding"/>
    <property type="evidence" value="ECO:0007669"/>
    <property type="project" value="TreeGrafter"/>
</dbReference>
<feature type="repeat" description="NHL" evidence="3">
    <location>
        <begin position="964"/>
        <end position="1007"/>
    </location>
</feature>
<proteinExistence type="predicted"/>
<feature type="repeat" description="NHL" evidence="3">
    <location>
        <begin position="786"/>
        <end position="829"/>
    </location>
</feature>
<dbReference type="InterPro" id="IPR011042">
    <property type="entry name" value="6-blade_b-propeller_TolB-like"/>
</dbReference>
<evidence type="ECO:0000256" key="3">
    <source>
        <dbReference type="PROSITE-ProRule" id="PRU00504"/>
    </source>
</evidence>
<feature type="compositionally biased region" description="Low complexity" evidence="4">
    <location>
        <begin position="252"/>
        <end position="270"/>
    </location>
</feature>
<dbReference type="CDD" id="cd19798">
    <property type="entry name" value="Bbox2_BRAT-like"/>
    <property type="match status" value="1"/>
</dbReference>
<dbReference type="SUPFAM" id="SSF57845">
    <property type="entry name" value="B-box zinc-binding domain"/>
    <property type="match status" value="1"/>
</dbReference>
<feature type="region of interest" description="Disordered" evidence="4">
    <location>
        <begin position="1"/>
        <end position="53"/>
    </location>
</feature>
<dbReference type="PROSITE" id="PS00028">
    <property type="entry name" value="ZINC_FINGER_C2H2_1"/>
    <property type="match status" value="2"/>
</dbReference>
<evidence type="ECO:0000256" key="1">
    <source>
        <dbReference type="ARBA" id="ARBA00022737"/>
    </source>
</evidence>
<dbReference type="Gene3D" id="3.30.160.60">
    <property type="entry name" value="Classic Zinc Finger"/>
    <property type="match status" value="1"/>
</dbReference>
<evidence type="ECO:0000256" key="2">
    <source>
        <dbReference type="PROSITE-ProRule" id="PRU00024"/>
    </source>
</evidence>
<keyword evidence="2" id="KW-0862">Zinc</keyword>
<dbReference type="Pfam" id="PF00643">
    <property type="entry name" value="zf-B_box"/>
    <property type="match status" value="1"/>
</dbReference>
<dbReference type="SUPFAM" id="SSF101898">
    <property type="entry name" value="NHL repeat"/>
    <property type="match status" value="1"/>
</dbReference>
<feature type="repeat" description="NHL" evidence="3">
    <location>
        <begin position="833"/>
        <end position="878"/>
    </location>
</feature>
<evidence type="ECO:0000256" key="4">
    <source>
        <dbReference type="SAM" id="MobiDB-lite"/>
    </source>
</evidence>
<dbReference type="FunFam" id="2.120.10.30:FF:000031">
    <property type="entry name" value="B-box type zinc finger protein ncl-1"/>
    <property type="match status" value="1"/>
</dbReference>
<feature type="region of interest" description="Disordered" evidence="4">
    <location>
        <begin position="233"/>
        <end position="280"/>
    </location>
</feature>
<keyword evidence="7" id="KW-1185">Reference proteome</keyword>
<feature type="region of interest" description="Disordered" evidence="4">
    <location>
        <begin position="551"/>
        <end position="657"/>
    </location>
</feature>
<dbReference type="STRING" id="7168.A0A182NNT9"/>
<dbReference type="Gene3D" id="2.120.10.30">
    <property type="entry name" value="TolB, C-terminal domain"/>
    <property type="match status" value="1"/>
</dbReference>
<dbReference type="PANTHER" id="PTHR24104">
    <property type="entry name" value="E3 UBIQUITIN-PROTEIN LIGASE NHLRC1-RELATED"/>
    <property type="match status" value="1"/>
</dbReference>
<dbReference type="InterPro" id="IPR050952">
    <property type="entry name" value="TRIM-NHL_E3_ligases"/>
</dbReference>
<keyword evidence="2" id="KW-0479">Metal-binding</keyword>